<dbReference type="EMBL" id="JAOYFB010000038">
    <property type="protein sequence ID" value="KAK4027919.1"/>
    <property type="molecule type" value="Genomic_DNA"/>
</dbReference>
<reference evidence="1 2" key="1">
    <citation type="journal article" date="2023" name="Nucleic Acids Res.">
        <title>The hologenome of Daphnia magna reveals possible DNA methylation and microbiome-mediated evolution of the host genome.</title>
        <authorList>
            <person name="Chaturvedi A."/>
            <person name="Li X."/>
            <person name="Dhandapani V."/>
            <person name="Marshall H."/>
            <person name="Kissane S."/>
            <person name="Cuenca-Cambronero M."/>
            <person name="Asole G."/>
            <person name="Calvet F."/>
            <person name="Ruiz-Romero M."/>
            <person name="Marangio P."/>
            <person name="Guigo R."/>
            <person name="Rago D."/>
            <person name="Mirbahai L."/>
            <person name="Eastwood N."/>
            <person name="Colbourne J.K."/>
            <person name="Zhou J."/>
            <person name="Mallon E."/>
            <person name="Orsini L."/>
        </authorList>
    </citation>
    <scope>NUCLEOTIDE SEQUENCE [LARGE SCALE GENOMIC DNA]</scope>
    <source>
        <strain evidence="1">LRV0_1</strain>
    </source>
</reference>
<evidence type="ECO:0000313" key="2">
    <source>
        <dbReference type="Proteomes" id="UP001234178"/>
    </source>
</evidence>
<name>A0ABR0AS45_9CRUS</name>
<proteinExistence type="predicted"/>
<comment type="caution">
    <text evidence="1">The sequence shown here is derived from an EMBL/GenBank/DDBJ whole genome shotgun (WGS) entry which is preliminary data.</text>
</comment>
<sequence length="88" mass="10175">MDLNLLNTANRLLLNQLRLPRLARPLLLRLNCLKPRPKPIDHSRTELRRLPVQKGQLKFEVQLLQQIFQIKIGTVALCKVTPSAVIYL</sequence>
<organism evidence="1 2">
    <name type="scientific">Daphnia magna</name>
    <dbReference type="NCBI Taxonomy" id="35525"/>
    <lineage>
        <taxon>Eukaryota</taxon>
        <taxon>Metazoa</taxon>
        <taxon>Ecdysozoa</taxon>
        <taxon>Arthropoda</taxon>
        <taxon>Crustacea</taxon>
        <taxon>Branchiopoda</taxon>
        <taxon>Diplostraca</taxon>
        <taxon>Cladocera</taxon>
        <taxon>Anomopoda</taxon>
        <taxon>Daphniidae</taxon>
        <taxon>Daphnia</taxon>
    </lineage>
</organism>
<dbReference type="Proteomes" id="UP001234178">
    <property type="component" value="Unassembled WGS sequence"/>
</dbReference>
<keyword evidence="2" id="KW-1185">Reference proteome</keyword>
<protein>
    <submittedName>
        <fullName evidence="1">Uncharacterized protein</fullName>
    </submittedName>
</protein>
<accession>A0ABR0AS45</accession>
<evidence type="ECO:0000313" key="1">
    <source>
        <dbReference type="EMBL" id="KAK4027919.1"/>
    </source>
</evidence>
<gene>
    <name evidence="1" type="ORF">OUZ56_017060</name>
</gene>